<proteinExistence type="predicted"/>
<organism evidence="1 2">
    <name type="scientific">Castanea mollissima</name>
    <name type="common">Chinese chestnut</name>
    <dbReference type="NCBI Taxonomy" id="60419"/>
    <lineage>
        <taxon>Eukaryota</taxon>
        <taxon>Viridiplantae</taxon>
        <taxon>Streptophyta</taxon>
        <taxon>Embryophyta</taxon>
        <taxon>Tracheophyta</taxon>
        <taxon>Spermatophyta</taxon>
        <taxon>Magnoliopsida</taxon>
        <taxon>eudicotyledons</taxon>
        <taxon>Gunneridae</taxon>
        <taxon>Pentapetalae</taxon>
        <taxon>rosids</taxon>
        <taxon>fabids</taxon>
        <taxon>Fagales</taxon>
        <taxon>Fagaceae</taxon>
        <taxon>Castanea</taxon>
    </lineage>
</organism>
<protein>
    <submittedName>
        <fullName evidence="1">Uncharacterized protein</fullName>
    </submittedName>
</protein>
<name>A0A8J4W1B0_9ROSI</name>
<evidence type="ECO:0000313" key="1">
    <source>
        <dbReference type="EMBL" id="KAF3970304.1"/>
    </source>
</evidence>
<accession>A0A8J4W1B0</accession>
<comment type="caution">
    <text evidence="1">The sequence shown here is derived from an EMBL/GenBank/DDBJ whole genome shotgun (WGS) entry which is preliminary data.</text>
</comment>
<dbReference type="Proteomes" id="UP000737018">
    <property type="component" value="Unassembled WGS sequence"/>
</dbReference>
<dbReference type="EMBL" id="JRKL02000548">
    <property type="protein sequence ID" value="KAF3970304.1"/>
    <property type="molecule type" value="Genomic_DNA"/>
</dbReference>
<sequence length="75" mass="8345">MESSTLTSPFKKPIPFSCRQVVKFPTAGFSLLTFLSIYWPCTLPHSPHCVLSLKLLDIFVLCIGRSGGNIWTTTL</sequence>
<dbReference type="AlphaFoldDB" id="A0A8J4W1B0"/>
<evidence type="ECO:0000313" key="2">
    <source>
        <dbReference type="Proteomes" id="UP000737018"/>
    </source>
</evidence>
<reference evidence="1" key="1">
    <citation type="submission" date="2020-03" db="EMBL/GenBank/DDBJ databases">
        <title>Castanea mollissima Vanexum genome sequencing.</title>
        <authorList>
            <person name="Staton M."/>
        </authorList>
    </citation>
    <scope>NUCLEOTIDE SEQUENCE</scope>
    <source>
        <tissue evidence="1">Leaf</tissue>
    </source>
</reference>
<dbReference type="OrthoDB" id="10492597at2759"/>
<gene>
    <name evidence="1" type="ORF">CMV_006002</name>
</gene>
<keyword evidence="2" id="KW-1185">Reference proteome</keyword>